<feature type="binding site" evidence="6">
    <location>
        <position position="197"/>
    </location>
    <ligand>
        <name>Mn(2+)</name>
        <dbReference type="ChEBI" id="CHEBI:29035"/>
    </ligand>
</feature>
<keyword evidence="2 6" id="KW-0479">Metal-binding</keyword>
<gene>
    <name evidence="8" type="ORF">FBR43_04830</name>
</gene>
<dbReference type="InterPro" id="IPR036291">
    <property type="entry name" value="NAD(P)-bd_dom_sf"/>
</dbReference>
<dbReference type="SUPFAM" id="SSF51735">
    <property type="entry name" value="NAD(P)-binding Rossmann-fold domains"/>
    <property type="match status" value="1"/>
</dbReference>
<dbReference type="Gene3D" id="3.40.50.720">
    <property type="entry name" value="NAD(P)-binding Rossmann-like Domain"/>
    <property type="match status" value="1"/>
</dbReference>
<evidence type="ECO:0000256" key="4">
    <source>
        <dbReference type="ARBA" id="ARBA00023211"/>
    </source>
</evidence>
<dbReference type="OrthoDB" id="9767022at2"/>
<dbReference type="AlphaFoldDB" id="A0A4U1L0W3"/>
<evidence type="ECO:0000256" key="3">
    <source>
        <dbReference type="ARBA" id="ARBA00023027"/>
    </source>
</evidence>
<organism evidence="8 9">
    <name type="scientific">Sphingomonas baiyangensis</name>
    <dbReference type="NCBI Taxonomy" id="2572576"/>
    <lineage>
        <taxon>Bacteria</taxon>
        <taxon>Pseudomonadati</taxon>
        <taxon>Pseudomonadota</taxon>
        <taxon>Alphaproteobacteria</taxon>
        <taxon>Sphingomonadales</taxon>
        <taxon>Sphingomonadaceae</taxon>
        <taxon>Sphingomonas</taxon>
    </lineage>
</organism>
<evidence type="ECO:0000313" key="9">
    <source>
        <dbReference type="Proteomes" id="UP000309138"/>
    </source>
</evidence>
<sequence>MSTRSGAVPMTIVGGGVWILQLIRLLVEAPDCPPLDIRLVAIDADRLSIIAGYGAKIVRARDGWCVSATTLATALEGAEVCILMLRQGNSAAREIDESFPARFGMVGDEGLGLGGFANAYRTMPTMTSIAGKMRRYAPNALTINLVAPLGLTTRALHVADVSAVGLCELPMTTEADLRATFDSCDHDLPLDYAGLNHLGWFWSPDRAPSQLFARAIAKGMADAATVGGFGAMPLKYHAKMISDRDRTIGAGASRARQLRDIATKAVEAVRQGQNPERLLRARSMPWLDQALTPLLLAVLNNNIWRGFVNIPAGQASTWCCSDTVIEARGTVSRTGGQIENVGEPGGAVRQFLAAAALSEGHLFDGFRSGDLHGGAVRAILDSPIAFPRSLVEEAAAAVCSAAAMHVVSE</sequence>
<dbReference type="PRINTS" id="PR00732">
    <property type="entry name" value="GLHYDRLASE4"/>
</dbReference>
<evidence type="ECO:0000256" key="2">
    <source>
        <dbReference type="ARBA" id="ARBA00022723"/>
    </source>
</evidence>
<comment type="similarity">
    <text evidence="1">Belongs to the glycosyl hydrolase 4 family.</text>
</comment>
<dbReference type="SUPFAM" id="SSF56327">
    <property type="entry name" value="LDH C-terminal domain-like"/>
    <property type="match status" value="1"/>
</dbReference>
<keyword evidence="6" id="KW-0533">Nickel</keyword>
<dbReference type="GO" id="GO:0046872">
    <property type="term" value="F:metal ion binding"/>
    <property type="evidence" value="ECO:0007669"/>
    <property type="project" value="UniProtKB-KW"/>
</dbReference>
<dbReference type="PANTHER" id="PTHR32092">
    <property type="entry name" value="6-PHOSPHO-BETA-GLUCOSIDASE-RELATED"/>
    <property type="match status" value="1"/>
</dbReference>
<dbReference type="Proteomes" id="UP000309138">
    <property type="component" value="Unassembled WGS sequence"/>
</dbReference>
<keyword evidence="4 6" id="KW-0464">Manganese</keyword>
<evidence type="ECO:0000256" key="5">
    <source>
        <dbReference type="PIRSR" id="PIRSR601088-2"/>
    </source>
</evidence>
<dbReference type="Pfam" id="PF02056">
    <property type="entry name" value="Glyco_hydro_4"/>
    <property type="match status" value="1"/>
</dbReference>
<feature type="site" description="Increases basicity of active site Tyr" evidence="7">
    <location>
        <position position="109"/>
    </location>
</feature>
<dbReference type="GO" id="GO:0004553">
    <property type="term" value="F:hydrolase activity, hydrolyzing O-glycosyl compounds"/>
    <property type="evidence" value="ECO:0007669"/>
    <property type="project" value="InterPro"/>
</dbReference>
<dbReference type="PANTHER" id="PTHR32092:SF5">
    <property type="entry name" value="6-PHOSPHO-BETA-GLUCOSIDASE"/>
    <property type="match status" value="1"/>
</dbReference>
<evidence type="ECO:0000256" key="6">
    <source>
        <dbReference type="PIRSR" id="PIRSR601088-3"/>
    </source>
</evidence>
<evidence type="ECO:0000256" key="7">
    <source>
        <dbReference type="PIRSR" id="PIRSR601088-4"/>
    </source>
</evidence>
<evidence type="ECO:0000313" key="8">
    <source>
        <dbReference type="EMBL" id="TKD50154.1"/>
    </source>
</evidence>
<keyword evidence="6" id="KW-0170">Cobalt</keyword>
<feature type="binding site" evidence="5">
    <location>
        <position position="93"/>
    </location>
    <ligand>
        <name>substrate</name>
    </ligand>
</feature>
<dbReference type="InterPro" id="IPR001088">
    <property type="entry name" value="Glyco_hydro_4"/>
</dbReference>
<proteinExistence type="inferred from homology"/>
<evidence type="ECO:0000256" key="1">
    <source>
        <dbReference type="ARBA" id="ARBA00010141"/>
    </source>
</evidence>
<dbReference type="GO" id="GO:0016616">
    <property type="term" value="F:oxidoreductase activity, acting on the CH-OH group of donors, NAD or NADP as acceptor"/>
    <property type="evidence" value="ECO:0007669"/>
    <property type="project" value="InterPro"/>
</dbReference>
<reference evidence="8 9" key="1">
    <citation type="submission" date="2019-04" db="EMBL/GenBank/DDBJ databases">
        <authorList>
            <person name="Yang Y."/>
            <person name="Wei D."/>
        </authorList>
    </citation>
    <scope>NUCLEOTIDE SEQUENCE [LARGE SCALE GENOMIC DNA]</scope>
    <source>
        <strain evidence="8 9">L-1-4w-11</strain>
    </source>
</reference>
<dbReference type="InterPro" id="IPR015955">
    <property type="entry name" value="Lactate_DH/Glyco_Ohase_4_C"/>
</dbReference>
<accession>A0A4U1L0W3</accession>
<evidence type="ECO:0008006" key="10">
    <source>
        <dbReference type="Google" id="ProtNLM"/>
    </source>
</evidence>
<keyword evidence="9" id="KW-1185">Reference proteome</keyword>
<dbReference type="EMBL" id="SWKR01000002">
    <property type="protein sequence ID" value="TKD50154.1"/>
    <property type="molecule type" value="Genomic_DNA"/>
</dbReference>
<dbReference type="GO" id="GO:0005975">
    <property type="term" value="P:carbohydrate metabolic process"/>
    <property type="evidence" value="ECO:0007669"/>
    <property type="project" value="InterPro"/>
</dbReference>
<keyword evidence="6" id="KW-0408">Iron</keyword>
<keyword evidence="3" id="KW-0520">NAD</keyword>
<comment type="caution">
    <text evidence="8">The sequence shown here is derived from an EMBL/GenBank/DDBJ whole genome shotgun (WGS) entry which is preliminary data.</text>
</comment>
<feature type="binding site" evidence="6">
    <location>
        <position position="167"/>
    </location>
    <ligand>
        <name>Mn(2+)</name>
        <dbReference type="ChEBI" id="CHEBI:29035"/>
    </ligand>
</feature>
<name>A0A4U1L0W3_9SPHN</name>
<dbReference type="Gene3D" id="3.90.110.10">
    <property type="entry name" value="Lactate dehydrogenase/glycoside hydrolase, family 4, C-terminal"/>
    <property type="match status" value="1"/>
</dbReference>
<protein>
    <recommendedName>
        <fullName evidence="10">Glycosyl hydrolase family 4 C-terminal domain-containing protein</fullName>
    </recommendedName>
</protein>
<dbReference type="RefSeq" id="WP_136942096.1">
    <property type="nucleotide sequence ID" value="NZ_SWKR01000002.1"/>
</dbReference>